<comment type="caution">
    <text evidence="1">The sequence shown here is derived from an EMBL/GenBank/DDBJ whole genome shotgun (WGS) entry which is preliminary data.</text>
</comment>
<evidence type="ECO:0000313" key="2">
    <source>
        <dbReference type="Proteomes" id="UP001236270"/>
    </source>
</evidence>
<name>A0AAW8HJW5_PLUGE</name>
<proteinExistence type="predicted"/>
<dbReference type="Proteomes" id="UP001236270">
    <property type="component" value="Unassembled WGS sequence"/>
</dbReference>
<dbReference type="GeneID" id="61386764"/>
<reference evidence="1" key="1">
    <citation type="submission" date="2023-08" db="EMBL/GenBank/DDBJ databases">
        <title>WGS of pathogenic bacterial species, Los Angeles County Public Health Laboratories.</title>
        <authorList>
            <person name="Garrigues J.M."/>
            <person name="Green N.M."/>
        </authorList>
    </citation>
    <scope>NUCLEOTIDE SEQUENCE</scope>
    <source>
        <strain evidence="1">LACPHL-BACT-2023-00068</strain>
    </source>
</reference>
<dbReference type="RefSeq" id="WP_155409059.1">
    <property type="nucleotide sequence ID" value="NZ_CBCSIS010000001.1"/>
</dbReference>
<protein>
    <submittedName>
        <fullName evidence="1">Uncharacterized protein</fullName>
    </submittedName>
</protein>
<evidence type="ECO:0000313" key="1">
    <source>
        <dbReference type="EMBL" id="MDQ2307765.1"/>
    </source>
</evidence>
<organism evidence="1 2">
    <name type="scientific">Pluralibacter gergoviae</name>
    <name type="common">Enterobacter gergoviae</name>
    <dbReference type="NCBI Taxonomy" id="61647"/>
    <lineage>
        <taxon>Bacteria</taxon>
        <taxon>Pseudomonadati</taxon>
        <taxon>Pseudomonadota</taxon>
        <taxon>Gammaproteobacteria</taxon>
        <taxon>Enterobacterales</taxon>
        <taxon>Enterobacteriaceae</taxon>
        <taxon>Pluralibacter</taxon>
    </lineage>
</organism>
<gene>
    <name evidence="1" type="ORF">RBJ30_01420</name>
</gene>
<dbReference type="EMBL" id="JAVDNV010000001">
    <property type="protein sequence ID" value="MDQ2307765.1"/>
    <property type="molecule type" value="Genomic_DNA"/>
</dbReference>
<dbReference type="AlphaFoldDB" id="A0AAW8HJW5"/>
<sequence>MDFLKAVVLVVLTHIVAPLAVRYMETNFPQQCVYETRGDREENGKGRR</sequence>
<accession>A0AAW8HJW5</accession>